<dbReference type="Proteomes" id="UP000521676">
    <property type="component" value="Unassembled WGS sequence"/>
</dbReference>
<organism evidence="7 9">
    <name type="scientific">Candidatus Chlorohelix allophototropha</name>
    <dbReference type="NCBI Taxonomy" id="3003348"/>
    <lineage>
        <taxon>Bacteria</taxon>
        <taxon>Bacillati</taxon>
        <taxon>Chloroflexota</taxon>
        <taxon>Chloroflexia</taxon>
        <taxon>Candidatus Chloroheliales</taxon>
        <taxon>Candidatus Chloroheliaceae</taxon>
        <taxon>Candidatus Chlorohelix</taxon>
    </lineage>
</organism>
<evidence type="ECO:0000313" key="7">
    <source>
        <dbReference type="EMBL" id="NWJ44502.1"/>
    </source>
</evidence>
<evidence type="ECO:0000313" key="9">
    <source>
        <dbReference type="Proteomes" id="UP000521676"/>
    </source>
</evidence>
<dbReference type="InterPro" id="IPR022791">
    <property type="entry name" value="L-PG_synthase/AglD"/>
</dbReference>
<dbReference type="AlphaFoldDB" id="A0A8T7LWC5"/>
<dbReference type="NCBIfam" id="TIGR00374">
    <property type="entry name" value="flippase-like domain"/>
    <property type="match status" value="1"/>
</dbReference>
<keyword evidence="5 6" id="KW-0472">Membrane</keyword>
<evidence type="ECO:0000256" key="6">
    <source>
        <dbReference type="SAM" id="Phobius"/>
    </source>
</evidence>
<dbReference type="Pfam" id="PF03706">
    <property type="entry name" value="LPG_synthase_TM"/>
    <property type="match status" value="1"/>
</dbReference>
<accession>A0A8T7LWC5</accession>
<feature type="transmembrane region" description="Helical" evidence="6">
    <location>
        <begin position="118"/>
        <end position="143"/>
    </location>
</feature>
<feature type="transmembrane region" description="Helical" evidence="6">
    <location>
        <begin position="216"/>
        <end position="238"/>
    </location>
</feature>
<evidence type="ECO:0000256" key="5">
    <source>
        <dbReference type="ARBA" id="ARBA00023136"/>
    </source>
</evidence>
<evidence type="ECO:0000256" key="1">
    <source>
        <dbReference type="ARBA" id="ARBA00004651"/>
    </source>
</evidence>
<dbReference type="Proteomes" id="UP001431572">
    <property type="component" value="Chromosome 1"/>
</dbReference>
<dbReference type="EMBL" id="CP128399">
    <property type="protein sequence ID" value="WJW66395.1"/>
    <property type="molecule type" value="Genomic_DNA"/>
</dbReference>
<dbReference type="PANTHER" id="PTHR39087">
    <property type="entry name" value="UPF0104 MEMBRANE PROTEIN MJ1595"/>
    <property type="match status" value="1"/>
</dbReference>
<keyword evidence="2" id="KW-1003">Cell membrane</keyword>
<evidence type="ECO:0000256" key="4">
    <source>
        <dbReference type="ARBA" id="ARBA00022989"/>
    </source>
</evidence>
<keyword evidence="3 6" id="KW-0812">Transmembrane</keyword>
<keyword evidence="10" id="KW-1185">Reference proteome</keyword>
<keyword evidence="4 6" id="KW-1133">Transmembrane helix</keyword>
<dbReference type="GO" id="GO:0005886">
    <property type="term" value="C:plasma membrane"/>
    <property type="evidence" value="ECO:0007669"/>
    <property type="project" value="UniProtKB-SubCell"/>
</dbReference>
<evidence type="ECO:0000256" key="3">
    <source>
        <dbReference type="ARBA" id="ARBA00022692"/>
    </source>
</evidence>
<reference evidence="7 9" key="1">
    <citation type="submission" date="2020-06" db="EMBL/GenBank/DDBJ databases">
        <title>Anoxygenic phototrophic Chloroflexota member uses a Type I reaction center.</title>
        <authorList>
            <person name="Tsuji J.M."/>
            <person name="Shaw N.A."/>
            <person name="Nagashima S."/>
            <person name="Venkiteswaran J."/>
            <person name="Schiff S.L."/>
            <person name="Hanada S."/>
            <person name="Tank M."/>
            <person name="Neufeld J.D."/>
        </authorList>
    </citation>
    <scope>NUCLEOTIDE SEQUENCE [LARGE SCALE GENOMIC DNA]</scope>
    <source>
        <strain evidence="7">L227-S17</strain>
    </source>
</reference>
<name>A0A8T7LWC5_9CHLR</name>
<feature type="transmembrane region" description="Helical" evidence="6">
    <location>
        <begin position="43"/>
        <end position="62"/>
    </location>
</feature>
<evidence type="ECO:0000313" key="8">
    <source>
        <dbReference type="EMBL" id="WJW66395.1"/>
    </source>
</evidence>
<sequence>MGLFQKDKLKFWFGLLVGVGFLYLTFRGQELDKIGDALGKANYWWLIPALLVYFLGVFVRAIRWHYLLKPLQSIPVSRLYPVVVVGYMANNVLPVRMGEVVRAYILDRREHLSKTRSLATIVVERIMDGITMLLFIAIASFSVNLTGDIAGIERVAGAVFLLGIVVFLFLASNRRLLLAVERFVLKLLPGKIRPKLEGLADRFIDGLQVLRQWRDLLAVFALSILAWACEGAMYWFVALTFSELSLSFTAIILTLAVANLFTLVPSTPGYFGPFDFAAKQVLVGIFLIPANLAASYVILLHAALYFPVTLLGLYYWLKEHLSLKEAERERKLLEDEKKHFAHQDLLQPDAIEVTPTRNK</sequence>
<feature type="transmembrane region" description="Helical" evidence="6">
    <location>
        <begin position="244"/>
        <end position="264"/>
    </location>
</feature>
<dbReference type="EMBL" id="JACATZ010000001">
    <property type="protein sequence ID" value="NWJ44502.1"/>
    <property type="molecule type" value="Genomic_DNA"/>
</dbReference>
<comment type="subcellular location">
    <subcellularLocation>
        <location evidence="1">Cell membrane</location>
        <topology evidence="1">Multi-pass membrane protein</topology>
    </subcellularLocation>
</comment>
<evidence type="ECO:0000313" key="10">
    <source>
        <dbReference type="Proteomes" id="UP001431572"/>
    </source>
</evidence>
<reference evidence="8" key="2">
    <citation type="journal article" date="2024" name="Nature">
        <title>Anoxygenic phototroph of the Chloroflexota uses a type I reaction centre.</title>
        <authorList>
            <person name="Tsuji J.M."/>
            <person name="Shaw N.A."/>
            <person name="Nagashima S."/>
            <person name="Venkiteswaran J.J."/>
            <person name="Schiff S.L."/>
            <person name="Watanabe T."/>
            <person name="Fukui M."/>
            <person name="Hanada S."/>
            <person name="Tank M."/>
            <person name="Neufeld J.D."/>
        </authorList>
    </citation>
    <scope>NUCLEOTIDE SEQUENCE</scope>
    <source>
        <strain evidence="8">L227-S17</strain>
    </source>
</reference>
<proteinExistence type="predicted"/>
<evidence type="ECO:0000256" key="2">
    <source>
        <dbReference type="ARBA" id="ARBA00022475"/>
    </source>
</evidence>
<dbReference type="RefSeq" id="WP_341468279.1">
    <property type="nucleotide sequence ID" value="NZ_CP128399.1"/>
</dbReference>
<feature type="transmembrane region" description="Helical" evidence="6">
    <location>
        <begin position="155"/>
        <end position="172"/>
    </location>
</feature>
<gene>
    <name evidence="7" type="ORF">HXX08_01350</name>
    <name evidence="8" type="ORF">OZ401_002191</name>
</gene>
<protein>
    <submittedName>
        <fullName evidence="7">Flippase-like domain-containing protein</fullName>
    </submittedName>
</protein>
<dbReference type="PANTHER" id="PTHR39087:SF2">
    <property type="entry name" value="UPF0104 MEMBRANE PROTEIN MJ1595"/>
    <property type="match status" value="1"/>
</dbReference>